<sequence length="576" mass="66037">MATPSHVTEQLHLRPSDQVMKLERLGSLHASRLSFCRSLVRQMAREDWTVNTDRFDLDADGHGVVIYRLNTPNHTYHGVVFSQHLDPARRSDRVIAEAWDVTFALVEGEVEASLLDQMAANVPLQEAGRQHPRLLVLSRANKSLRNFSHFVEALASGRQPDPAWLTRVGYLYRTTAVYGNGKFGIADYARLQKNPDFNRPFSAQMFAVYLLRHFSVQQVEHLAQMHSPERAVTLAPALQRYLGIGNSTGLGMAPFLINHPQLIQQWVYGRERALAYAREQLPDDAGRRELLALLKRAHQHFSETVTEDAEQSLRNEATVASIKAVMEWLERTPATSRLWTDLLAWADEQCALEAQELINTLLIELYPDIIDAMENELGCEEILELQPEMRAATLKSQIERRFSWALDYDPKNPDHHYWFWYRSAEKEEPRLGVRAAEPGAEKEMLLAIGPRIYRTHQLLDAFLDRCPAGSVVEFLMAHPRQKETVRRIQTMAATPYGEIQANLWHRDMKPMHLLRTKLSFFGASRFDPKSDRWVRVTLFQGAPLFCELFSDHGANKARLAELDDWSFPVQPELESQ</sequence>
<evidence type="ECO:0008006" key="3">
    <source>
        <dbReference type="Google" id="ProtNLM"/>
    </source>
</evidence>
<gene>
    <name evidence="1" type="ORF">DET50_10545</name>
</gene>
<evidence type="ECO:0000313" key="2">
    <source>
        <dbReference type="Proteomes" id="UP000252995"/>
    </source>
</evidence>
<name>A0A366GVW8_9GAMM</name>
<protein>
    <recommendedName>
        <fullName evidence="3">PcfJ-like protein</fullName>
    </recommendedName>
</protein>
<dbReference type="EMBL" id="QNRO01000005">
    <property type="protein sequence ID" value="RBP31821.1"/>
    <property type="molecule type" value="Genomic_DNA"/>
</dbReference>
<reference evidence="1 2" key="1">
    <citation type="submission" date="2018-06" db="EMBL/GenBank/DDBJ databases">
        <title>Freshwater and sediment microbial communities from various areas in North America, analyzing microbe dynamics in response to fracking.</title>
        <authorList>
            <person name="Lamendella R."/>
        </authorList>
    </citation>
    <scope>NUCLEOTIDE SEQUENCE [LARGE SCALE GENOMIC DNA]</scope>
    <source>
        <strain evidence="1 2">114J</strain>
    </source>
</reference>
<comment type="caution">
    <text evidence="1">The sequence shown here is derived from an EMBL/GenBank/DDBJ whole genome shotgun (WGS) entry which is preliminary data.</text>
</comment>
<dbReference type="Proteomes" id="UP000252995">
    <property type="component" value="Unassembled WGS sequence"/>
</dbReference>
<organism evidence="1 2">
    <name type="scientific">Marinobacter pelagius</name>
    <dbReference type="NCBI Taxonomy" id="379482"/>
    <lineage>
        <taxon>Bacteria</taxon>
        <taxon>Pseudomonadati</taxon>
        <taxon>Pseudomonadota</taxon>
        <taxon>Gammaproteobacteria</taxon>
        <taxon>Pseudomonadales</taxon>
        <taxon>Marinobacteraceae</taxon>
        <taxon>Marinobacter</taxon>
    </lineage>
</organism>
<proteinExistence type="predicted"/>
<evidence type="ECO:0000313" key="1">
    <source>
        <dbReference type="EMBL" id="RBP31821.1"/>
    </source>
</evidence>
<dbReference type="AlphaFoldDB" id="A0A366GVW8"/>
<dbReference type="RefSeq" id="WP_113862027.1">
    <property type="nucleotide sequence ID" value="NZ_QNRO01000005.1"/>
</dbReference>
<accession>A0A366GVW8</accession>
<dbReference type="OrthoDB" id="4891072at2"/>